<keyword evidence="1" id="KW-0732">Signal</keyword>
<dbReference type="Proteomes" id="UP000052978">
    <property type="component" value="Unassembled WGS sequence"/>
</dbReference>
<proteinExistence type="predicted"/>
<evidence type="ECO:0000256" key="1">
    <source>
        <dbReference type="SAM" id="SignalP"/>
    </source>
</evidence>
<dbReference type="EMBL" id="KE164257">
    <property type="protein sequence ID" value="EPQ16416.1"/>
    <property type="molecule type" value="Genomic_DNA"/>
</dbReference>
<keyword evidence="3" id="KW-1185">Reference proteome</keyword>
<name>S7NGM9_MYOBR</name>
<sequence>MVLLLPLLIVFTVKRSVARWTREQFPAHACRISVTPSDGAEAILEGPSGELPHFPLSIAPCFLLRPFLLRLFLLFTGFPSLLGCGQSFRGFEQWGRVIVPVCFSSSPQAPPVTKGPRKRKPWFWTCFLGVSDIN</sequence>
<feature type="chain" id="PRO_5004543338" description="Secreted protein" evidence="1">
    <location>
        <begin position="19"/>
        <end position="134"/>
    </location>
</feature>
<evidence type="ECO:0000313" key="3">
    <source>
        <dbReference type="Proteomes" id="UP000052978"/>
    </source>
</evidence>
<evidence type="ECO:0000313" key="2">
    <source>
        <dbReference type="EMBL" id="EPQ16416.1"/>
    </source>
</evidence>
<feature type="signal peptide" evidence="1">
    <location>
        <begin position="1"/>
        <end position="18"/>
    </location>
</feature>
<organism evidence="2 3">
    <name type="scientific">Myotis brandtii</name>
    <name type="common">Brandt's bat</name>
    <dbReference type="NCBI Taxonomy" id="109478"/>
    <lineage>
        <taxon>Eukaryota</taxon>
        <taxon>Metazoa</taxon>
        <taxon>Chordata</taxon>
        <taxon>Craniata</taxon>
        <taxon>Vertebrata</taxon>
        <taxon>Euteleostomi</taxon>
        <taxon>Mammalia</taxon>
        <taxon>Eutheria</taxon>
        <taxon>Laurasiatheria</taxon>
        <taxon>Chiroptera</taxon>
        <taxon>Yangochiroptera</taxon>
        <taxon>Vespertilionidae</taxon>
        <taxon>Myotis</taxon>
    </lineage>
</organism>
<accession>S7NGM9</accession>
<dbReference type="AlphaFoldDB" id="S7NGM9"/>
<reference evidence="2 3" key="1">
    <citation type="journal article" date="2013" name="Nat. Commun.">
        <title>Genome analysis reveals insights into physiology and longevity of the Brandt's bat Myotis brandtii.</title>
        <authorList>
            <person name="Seim I."/>
            <person name="Fang X."/>
            <person name="Xiong Z."/>
            <person name="Lobanov A.V."/>
            <person name="Huang Z."/>
            <person name="Ma S."/>
            <person name="Feng Y."/>
            <person name="Turanov A.A."/>
            <person name="Zhu Y."/>
            <person name="Lenz T.L."/>
            <person name="Gerashchenko M.V."/>
            <person name="Fan D."/>
            <person name="Hee Yim S."/>
            <person name="Yao X."/>
            <person name="Jordan D."/>
            <person name="Xiong Y."/>
            <person name="Ma Y."/>
            <person name="Lyapunov A.N."/>
            <person name="Chen G."/>
            <person name="Kulakova O.I."/>
            <person name="Sun Y."/>
            <person name="Lee S.G."/>
            <person name="Bronson R.T."/>
            <person name="Moskalev A.A."/>
            <person name="Sunyaev S.R."/>
            <person name="Zhang G."/>
            <person name="Krogh A."/>
            <person name="Wang J."/>
            <person name="Gladyshev V.N."/>
        </authorList>
    </citation>
    <scope>NUCLEOTIDE SEQUENCE [LARGE SCALE GENOMIC DNA]</scope>
</reference>
<protein>
    <recommendedName>
        <fullName evidence="4">Secreted protein</fullName>
    </recommendedName>
</protein>
<gene>
    <name evidence="2" type="ORF">D623_10022802</name>
</gene>
<evidence type="ECO:0008006" key="4">
    <source>
        <dbReference type="Google" id="ProtNLM"/>
    </source>
</evidence>